<feature type="compositionally biased region" description="Polar residues" evidence="1">
    <location>
        <begin position="41"/>
        <end position="56"/>
    </location>
</feature>
<sequence>HRTRNSLYTIDNTKENCLVIEDFVSYSQSWGTHRTGHERTNGNTGSANENFNCLTN</sequence>
<reference evidence="2" key="1">
    <citation type="submission" date="2014-12" db="EMBL/GenBank/DDBJ databases">
        <title>Insight into the proteome of Arion vulgaris.</title>
        <authorList>
            <person name="Aradska J."/>
            <person name="Bulat T."/>
            <person name="Smidak R."/>
            <person name="Sarate P."/>
            <person name="Gangsoo J."/>
            <person name="Sialana F."/>
            <person name="Bilban M."/>
            <person name="Lubec G."/>
        </authorList>
    </citation>
    <scope>NUCLEOTIDE SEQUENCE</scope>
    <source>
        <tissue evidence="2">Skin</tissue>
    </source>
</reference>
<protein>
    <submittedName>
        <fullName evidence="2">Uncharacterized protein</fullName>
    </submittedName>
</protein>
<organism evidence="2">
    <name type="scientific">Arion vulgaris</name>
    <dbReference type="NCBI Taxonomy" id="1028688"/>
    <lineage>
        <taxon>Eukaryota</taxon>
        <taxon>Metazoa</taxon>
        <taxon>Spiralia</taxon>
        <taxon>Lophotrochozoa</taxon>
        <taxon>Mollusca</taxon>
        <taxon>Gastropoda</taxon>
        <taxon>Heterobranchia</taxon>
        <taxon>Euthyneura</taxon>
        <taxon>Panpulmonata</taxon>
        <taxon>Eupulmonata</taxon>
        <taxon>Stylommatophora</taxon>
        <taxon>Helicina</taxon>
        <taxon>Arionoidea</taxon>
        <taxon>Arionidae</taxon>
        <taxon>Arion</taxon>
    </lineage>
</organism>
<gene>
    <name evidence="2" type="primary">ORF215975</name>
</gene>
<dbReference type="EMBL" id="HACG01050639">
    <property type="protein sequence ID" value="CEK97504.1"/>
    <property type="molecule type" value="Transcribed_RNA"/>
</dbReference>
<name>A0A0B7BWE0_9EUPU</name>
<feature type="non-terminal residue" evidence="2">
    <location>
        <position position="1"/>
    </location>
</feature>
<dbReference type="AlphaFoldDB" id="A0A0B7BWE0"/>
<accession>A0A0B7BWE0</accession>
<evidence type="ECO:0000313" key="2">
    <source>
        <dbReference type="EMBL" id="CEK97504.1"/>
    </source>
</evidence>
<feature type="region of interest" description="Disordered" evidence="1">
    <location>
        <begin position="30"/>
        <end position="56"/>
    </location>
</feature>
<evidence type="ECO:0000256" key="1">
    <source>
        <dbReference type="SAM" id="MobiDB-lite"/>
    </source>
</evidence>
<proteinExistence type="predicted"/>